<protein>
    <submittedName>
        <fullName evidence="2">Uncharacterized protein</fullName>
    </submittedName>
</protein>
<keyword evidence="3" id="KW-1185">Reference proteome</keyword>
<accession>A0ABD3PJB5</accession>
<evidence type="ECO:0000313" key="3">
    <source>
        <dbReference type="Proteomes" id="UP001516023"/>
    </source>
</evidence>
<sequence>VVCVHKKSHLGSRISDLGSQCFEIRHHLEREILVSRSRILDREPSLNNTPPHLRVFFPTSQETIVTVVDIDTAGPIVTSFHRTVDRQQNEASEIPTKAEPRTSHNRTKKRYGDLWHSGGSRCHDECPFEKGQVDRAGEESSQLRHAEREGEHS</sequence>
<name>A0ABD3PJB5_9STRA</name>
<comment type="caution">
    <text evidence="2">The sequence shown here is derived from an EMBL/GenBank/DDBJ whole genome shotgun (WGS) entry which is preliminary data.</text>
</comment>
<feature type="region of interest" description="Disordered" evidence="1">
    <location>
        <begin position="85"/>
        <end position="153"/>
    </location>
</feature>
<evidence type="ECO:0000256" key="1">
    <source>
        <dbReference type="SAM" id="MobiDB-lite"/>
    </source>
</evidence>
<organism evidence="2 3">
    <name type="scientific">Cyclotella cryptica</name>
    <dbReference type="NCBI Taxonomy" id="29204"/>
    <lineage>
        <taxon>Eukaryota</taxon>
        <taxon>Sar</taxon>
        <taxon>Stramenopiles</taxon>
        <taxon>Ochrophyta</taxon>
        <taxon>Bacillariophyta</taxon>
        <taxon>Coscinodiscophyceae</taxon>
        <taxon>Thalassiosirophycidae</taxon>
        <taxon>Stephanodiscales</taxon>
        <taxon>Stephanodiscaceae</taxon>
        <taxon>Cyclotella</taxon>
    </lineage>
</organism>
<feature type="non-terminal residue" evidence="2">
    <location>
        <position position="1"/>
    </location>
</feature>
<dbReference type="Proteomes" id="UP001516023">
    <property type="component" value="Unassembled WGS sequence"/>
</dbReference>
<dbReference type="EMBL" id="JABMIG020000161">
    <property type="protein sequence ID" value="KAL3788139.1"/>
    <property type="molecule type" value="Genomic_DNA"/>
</dbReference>
<gene>
    <name evidence="2" type="ORF">HJC23_005477</name>
</gene>
<evidence type="ECO:0000313" key="2">
    <source>
        <dbReference type="EMBL" id="KAL3788139.1"/>
    </source>
</evidence>
<proteinExistence type="predicted"/>
<reference evidence="2 3" key="1">
    <citation type="journal article" date="2020" name="G3 (Bethesda)">
        <title>Improved Reference Genome for Cyclotella cryptica CCMP332, a Model for Cell Wall Morphogenesis, Salinity Adaptation, and Lipid Production in Diatoms (Bacillariophyta).</title>
        <authorList>
            <person name="Roberts W.R."/>
            <person name="Downey K.M."/>
            <person name="Ruck E.C."/>
            <person name="Traller J.C."/>
            <person name="Alverson A.J."/>
        </authorList>
    </citation>
    <scope>NUCLEOTIDE SEQUENCE [LARGE SCALE GENOMIC DNA]</scope>
    <source>
        <strain evidence="2 3">CCMP332</strain>
    </source>
</reference>
<feature type="compositionally biased region" description="Basic and acidic residues" evidence="1">
    <location>
        <begin position="121"/>
        <end position="153"/>
    </location>
</feature>
<dbReference type="AlphaFoldDB" id="A0ABD3PJB5"/>